<proteinExistence type="predicted"/>
<dbReference type="RefSeq" id="WP_015955753.1">
    <property type="nucleotide sequence ID" value="NC_011729.1"/>
</dbReference>
<dbReference type="AlphaFoldDB" id="B7KJ77"/>
<dbReference type="EMBL" id="CP001291">
    <property type="protein sequence ID" value="ACK72161.1"/>
    <property type="molecule type" value="Genomic_DNA"/>
</dbReference>
<sequence>MKKITGFFFTIPLFLLSVVILTGQPTKASAQIRGQGTEPFFDRGNQQIEREIERLQQQQEEDPEQKQQALDLEEQPNSNNQTPENEQPEQTVPATDTDSNLPESQDKK</sequence>
<evidence type="ECO:0000313" key="2">
    <source>
        <dbReference type="EMBL" id="ACK72161.1"/>
    </source>
</evidence>
<evidence type="ECO:0000256" key="1">
    <source>
        <dbReference type="SAM" id="MobiDB-lite"/>
    </source>
</evidence>
<name>B7KJ77_GLOC7</name>
<dbReference type="KEGG" id="cyc:PCC7424_3780"/>
<gene>
    <name evidence="2" type="ordered locus">PCC7424_3780</name>
</gene>
<dbReference type="eggNOG" id="ENOG5030YJT">
    <property type="taxonomic scope" value="Bacteria"/>
</dbReference>
<feature type="region of interest" description="Disordered" evidence="1">
    <location>
        <begin position="26"/>
        <end position="108"/>
    </location>
</feature>
<dbReference type="HOGENOM" id="CLU_2192666_0_0_3"/>
<accession>B7KJ77</accession>
<reference evidence="3" key="1">
    <citation type="journal article" date="2011" name="MBio">
        <title>Novel metabolic attributes of the genus Cyanothece, comprising a group of unicellular nitrogen-fixing Cyanobacteria.</title>
        <authorList>
            <person name="Bandyopadhyay A."/>
            <person name="Elvitigala T."/>
            <person name="Welsh E."/>
            <person name="Stockel J."/>
            <person name="Liberton M."/>
            <person name="Min H."/>
            <person name="Sherman L.A."/>
            <person name="Pakrasi H.B."/>
        </authorList>
    </citation>
    <scope>NUCLEOTIDE SEQUENCE [LARGE SCALE GENOMIC DNA]</scope>
    <source>
        <strain evidence="3">PCC 7424</strain>
    </source>
</reference>
<feature type="compositionally biased region" description="Polar residues" evidence="1">
    <location>
        <begin position="75"/>
        <end position="108"/>
    </location>
</feature>
<protein>
    <submittedName>
        <fullName evidence="2">Uncharacterized protein</fullName>
    </submittedName>
</protein>
<dbReference type="Proteomes" id="UP000002384">
    <property type="component" value="Chromosome"/>
</dbReference>
<keyword evidence="3" id="KW-1185">Reference proteome</keyword>
<evidence type="ECO:0000313" key="3">
    <source>
        <dbReference type="Proteomes" id="UP000002384"/>
    </source>
</evidence>
<organism evidence="2 3">
    <name type="scientific">Gloeothece citriformis (strain PCC 7424)</name>
    <name type="common">Cyanothece sp. (strain PCC 7424)</name>
    <dbReference type="NCBI Taxonomy" id="65393"/>
    <lineage>
        <taxon>Bacteria</taxon>
        <taxon>Bacillati</taxon>
        <taxon>Cyanobacteriota</taxon>
        <taxon>Cyanophyceae</taxon>
        <taxon>Oscillatoriophycideae</taxon>
        <taxon>Chroococcales</taxon>
        <taxon>Aphanothecaceae</taxon>
        <taxon>Gloeothece</taxon>
        <taxon>Gloeothece citriformis</taxon>
    </lineage>
</organism>
<dbReference type="STRING" id="65393.PCC7424_3780"/>